<gene>
    <name evidence="3" type="ORF">ACFQ4C_05910</name>
</gene>
<dbReference type="Pfam" id="PF04892">
    <property type="entry name" value="VanZ"/>
    <property type="match status" value="1"/>
</dbReference>
<comment type="caution">
    <text evidence="3">The sequence shown here is derived from an EMBL/GenBank/DDBJ whole genome shotgun (WGS) entry which is preliminary data.</text>
</comment>
<feature type="transmembrane region" description="Helical" evidence="1">
    <location>
        <begin position="106"/>
        <end position="126"/>
    </location>
</feature>
<evidence type="ECO:0000256" key="1">
    <source>
        <dbReference type="SAM" id="Phobius"/>
    </source>
</evidence>
<evidence type="ECO:0000313" key="3">
    <source>
        <dbReference type="EMBL" id="MFD1140630.1"/>
    </source>
</evidence>
<dbReference type="RefSeq" id="WP_265989279.1">
    <property type="nucleotide sequence ID" value="NZ_CP110973.1"/>
</dbReference>
<evidence type="ECO:0000313" key="4">
    <source>
        <dbReference type="Proteomes" id="UP001597116"/>
    </source>
</evidence>
<sequence length="134" mass="15489">MRLIFILTVLGIALVFYLSWVPDPHMRFVWFLPKWIAHWADIKQNEDLRTAVPFVFLGFLVGTWLSRSQHPWSWWVLSILGLTVVAAVAEAGQLLLPRRHFSWADILWGAAGSSLGLFVALVFMLINRQLKVRY</sequence>
<reference evidence="4" key="1">
    <citation type="journal article" date="2019" name="Int. J. Syst. Evol. Microbiol.">
        <title>The Global Catalogue of Microorganisms (GCM) 10K type strain sequencing project: providing services to taxonomists for standard genome sequencing and annotation.</title>
        <authorList>
            <consortium name="The Broad Institute Genomics Platform"/>
            <consortium name="The Broad Institute Genome Sequencing Center for Infectious Disease"/>
            <person name="Wu L."/>
            <person name="Ma J."/>
        </authorList>
    </citation>
    <scope>NUCLEOTIDE SEQUENCE [LARGE SCALE GENOMIC DNA]</scope>
    <source>
        <strain evidence="4">CCUG 55608</strain>
    </source>
</reference>
<protein>
    <submittedName>
        <fullName evidence="3">VanZ family protein</fullName>
    </submittedName>
</protein>
<evidence type="ECO:0000259" key="2">
    <source>
        <dbReference type="Pfam" id="PF04892"/>
    </source>
</evidence>
<keyword evidence="4" id="KW-1185">Reference proteome</keyword>
<feature type="transmembrane region" description="Helical" evidence="1">
    <location>
        <begin position="72"/>
        <end position="94"/>
    </location>
</feature>
<proteinExistence type="predicted"/>
<keyword evidence="1" id="KW-0812">Transmembrane</keyword>
<accession>A0ABW3QKF1</accession>
<keyword evidence="1" id="KW-0472">Membrane</keyword>
<organism evidence="3 4">
    <name type="scientific">Larkinella insperata</name>
    <dbReference type="NCBI Taxonomy" id="332158"/>
    <lineage>
        <taxon>Bacteria</taxon>
        <taxon>Pseudomonadati</taxon>
        <taxon>Bacteroidota</taxon>
        <taxon>Cytophagia</taxon>
        <taxon>Cytophagales</taxon>
        <taxon>Spirosomataceae</taxon>
        <taxon>Larkinella</taxon>
    </lineage>
</organism>
<dbReference type="EMBL" id="JBHTLP010000002">
    <property type="protein sequence ID" value="MFD1140630.1"/>
    <property type="molecule type" value="Genomic_DNA"/>
</dbReference>
<feature type="domain" description="VanZ-like" evidence="2">
    <location>
        <begin position="26"/>
        <end position="123"/>
    </location>
</feature>
<feature type="transmembrane region" description="Helical" evidence="1">
    <location>
        <begin position="48"/>
        <end position="65"/>
    </location>
</feature>
<name>A0ABW3QKF1_9BACT</name>
<dbReference type="Proteomes" id="UP001597116">
    <property type="component" value="Unassembled WGS sequence"/>
</dbReference>
<keyword evidence="1" id="KW-1133">Transmembrane helix</keyword>
<dbReference type="InterPro" id="IPR006976">
    <property type="entry name" value="VanZ-like"/>
</dbReference>